<sequence>MTGVSVALFWATQISIASMDFMVCVCLGWWLDRVWNLKPWLTLAGTFTGLIAMFSHLAVLAVRAARPPHPVPADSASSQDRDRRHDDKARSDSQRIES</sequence>
<dbReference type="HOGENOM" id="CLU_2329969_0_0_0"/>
<dbReference type="KEGG" id="ipa:Isop_0558"/>
<gene>
    <name evidence="3" type="ordered locus">Isop_0558</name>
</gene>
<feature type="region of interest" description="Disordered" evidence="1">
    <location>
        <begin position="67"/>
        <end position="98"/>
    </location>
</feature>
<dbReference type="AlphaFoldDB" id="E8R033"/>
<reference evidence="3 4" key="2">
    <citation type="journal article" date="2011" name="Stand. Genomic Sci.">
        <title>Complete genome sequence of Isosphaera pallida type strain (IS1B).</title>
        <authorList>
            <consortium name="US DOE Joint Genome Institute (JGI-PGF)"/>
            <person name="Goker M."/>
            <person name="Cleland D."/>
            <person name="Saunders E."/>
            <person name="Lapidus A."/>
            <person name="Nolan M."/>
            <person name="Lucas S."/>
            <person name="Hammon N."/>
            <person name="Deshpande S."/>
            <person name="Cheng J.F."/>
            <person name="Tapia R."/>
            <person name="Han C."/>
            <person name="Goodwin L."/>
            <person name="Pitluck S."/>
            <person name="Liolios K."/>
            <person name="Pagani I."/>
            <person name="Ivanova N."/>
            <person name="Mavromatis K."/>
            <person name="Pati A."/>
            <person name="Chen A."/>
            <person name="Palaniappan K."/>
            <person name="Land M."/>
            <person name="Hauser L."/>
            <person name="Chang Y.J."/>
            <person name="Jeffries C.D."/>
            <person name="Detter J.C."/>
            <person name="Beck B."/>
            <person name="Woyke T."/>
            <person name="Bristow J."/>
            <person name="Eisen J.A."/>
            <person name="Markowitz V."/>
            <person name="Hugenholtz P."/>
            <person name="Kyrpides N.C."/>
            <person name="Klenk H.P."/>
        </authorList>
    </citation>
    <scope>NUCLEOTIDE SEQUENCE [LARGE SCALE GENOMIC DNA]</scope>
    <source>
        <strain evidence="4">ATCC 43644 / DSM 9630 / IS1B</strain>
    </source>
</reference>
<dbReference type="STRING" id="575540.Isop_0558"/>
<dbReference type="EMBL" id="CP002353">
    <property type="protein sequence ID" value="ADV61151.1"/>
    <property type="molecule type" value="Genomic_DNA"/>
</dbReference>
<organism evidence="3 4">
    <name type="scientific">Isosphaera pallida (strain ATCC 43644 / DSM 9630 / IS1B)</name>
    <dbReference type="NCBI Taxonomy" id="575540"/>
    <lineage>
        <taxon>Bacteria</taxon>
        <taxon>Pseudomonadati</taxon>
        <taxon>Planctomycetota</taxon>
        <taxon>Planctomycetia</taxon>
        <taxon>Isosphaerales</taxon>
        <taxon>Isosphaeraceae</taxon>
        <taxon>Isosphaera</taxon>
    </lineage>
</organism>
<feature type="compositionally biased region" description="Basic and acidic residues" evidence="1">
    <location>
        <begin position="79"/>
        <end position="98"/>
    </location>
</feature>
<accession>E8R033</accession>
<dbReference type="Pfam" id="PF09527">
    <property type="entry name" value="ATPase_gene1"/>
    <property type="match status" value="1"/>
</dbReference>
<evidence type="ECO:0000313" key="3">
    <source>
        <dbReference type="EMBL" id="ADV61151.1"/>
    </source>
</evidence>
<feature type="transmembrane region" description="Helical" evidence="2">
    <location>
        <begin position="7"/>
        <end position="31"/>
    </location>
</feature>
<dbReference type="InParanoid" id="E8R033"/>
<evidence type="ECO:0000256" key="1">
    <source>
        <dbReference type="SAM" id="MobiDB-lite"/>
    </source>
</evidence>
<protein>
    <submittedName>
        <fullName evidence="3">Uncharacterized protein</fullName>
    </submittedName>
</protein>
<keyword evidence="2" id="KW-0812">Transmembrane</keyword>
<name>E8R033_ISOPI</name>
<evidence type="ECO:0000256" key="2">
    <source>
        <dbReference type="SAM" id="Phobius"/>
    </source>
</evidence>
<keyword evidence="4" id="KW-1185">Reference proteome</keyword>
<dbReference type="Proteomes" id="UP000008631">
    <property type="component" value="Chromosome"/>
</dbReference>
<evidence type="ECO:0000313" key="4">
    <source>
        <dbReference type="Proteomes" id="UP000008631"/>
    </source>
</evidence>
<reference key="1">
    <citation type="submission" date="2010-11" db="EMBL/GenBank/DDBJ databases">
        <title>The complete sequence of chromosome of Isophaera pallida ATCC 43644.</title>
        <authorList>
            <consortium name="US DOE Joint Genome Institute (JGI-PGF)"/>
            <person name="Lucas S."/>
            <person name="Copeland A."/>
            <person name="Lapidus A."/>
            <person name="Bruce D."/>
            <person name="Goodwin L."/>
            <person name="Pitluck S."/>
            <person name="Kyrpides N."/>
            <person name="Mavromatis K."/>
            <person name="Pagani I."/>
            <person name="Ivanova N."/>
            <person name="Saunders E."/>
            <person name="Brettin T."/>
            <person name="Detter J.C."/>
            <person name="Han C."/>
            <person name="Tapia R."/>
            <person name="Land M."/>
            <person name="Hauser L."/>
            <person name="Markowitz V."/>
            <person name="Cheng J.-F."/>
            <person name="Hugenholtz P."/>
            <person name="Woyke T."/>
            <person name="Wu D."/>
            <person name="Eisen J.A."/>
        </authorList>
    </citation>
    <scope>NUCLEOTIDE SEQUENCE</scope>
    <source>
        <strain>ATCC 43644</strain>
    </source>
</reference>
<keyword evidence="2" id="KW-0472">Membrane</keyword>
<proteinExistence type="predicted"/>
<keyword evidence="2" id="KW-1133">Transmembrane helix</keyword>
<feature type="transmembrane region" description="Helical" evidence="2">
    <location>
        <begin position="43"/>
        <end position="62"/>
    </location>
</feature>
<dbReference type="InterPro" id="IPR032820">
    <property type="entry name" value="ATPase_put"/>
</dbReference>